<comment type="caution">
    <text evidence="2">The sequence shown here is derived from an EMBL/GenBank/DDBJ whole genome shotgun (WGS) entry which is preliminary data.</text>
</comment>
<protein>
    <submittedName>
        <fullName evidence="2">Uncharacterized protein</fullName>
    </submittedName>
</protein>
<name>A0ABQ0G4J3_9PEZI</name>
<accession>A0ABQ0G4J3</accession>
<dbReference type="RefSeq" id="XP_070914395.1">
    <property type="nucleotide sequence ID" value="XM_071058294.1"/>
</dbReference>
<organism evidence="2 3">
    <name type="scientific">Madurella fahalii</name>
    <dbReference type="NCBI Taxonomy" id="1157608"/>
    <lineage>
        <taxon>Eukaryota</taxon>
        <taxon>Fungi</taxon>
        <taxon>Dikarya</taxon>
        <taxon>Ascomycota</taxon>
        <taxon>Pezizomycotina</taxon>
        <taxon>Sordariomycetes</taxon>
        <taxon>Sordariomycetidae</taxon>
        <taxon>Sordariales</taxon>
        <taxon>Sordariales incertae sedis</taxon>
        <taxon>Madurella</taxon>
    </lineage>
</organism>
<proteinExistence type="predicted"/>
<gene>
    <name evidence="2" type="ORF">MFIFM68171_02872</name>
</gene>
<reference evidence="2 3" key="1">
    <citation type="submission" date="2024-09" db="EMBL/GenBank/DDBJ databases">
        <title>Itraconazole resistance in Madurella fahalii resulting from another homologue of gene encoding cytochrome P450 14-alpha sterol demethylase (CYP51).</title>
        <authorList>
            <person name="Yoshioka I."/>
            <person name="Fahal A.H."/>
            <person name="Kaneko S."/>
            <person name="Yaguchi T."/>
        </authorList>
    </citation>
    <scope>NUCLEOTIDE SEQUENCE [LARGE SCALE GENOMIC DNA]</scope>
    <source>
        <strain evidence="2 3">IFM 68171</strain>
    </source>
</reference>
<sequence>MRFTAAASTIIAIAATITGAQAQFAKPCNAPYDVCGWTLVNQEFAYNPDVLAAAARAAGQDASDRRVIYDSVYNCLVGGGIVWNRACARGCNPPDEGPNADCMA</sequence>
<evidence type="ECO:0000313" key="2">
    <source>
        <dbReference type="EMBL" id="GAB1312662.1"/>
    </source>
</evidence>
<keyword evidence="3" id="KW-1185">Reference proteome</keyword>
<dbReference type="Proteomes" id="UP001628179">
    <property type="component" value="Unassembled WGS sequence"/>
</dbReference>
<evidence type="ECO:0000256" key="1">
    <source>
        <dbReference type="SAM" id="SignalP"/>
    </source>
</evidence>
<keyword evidence="1" id="KW-0732">Signal</keyword>
<feature type="signal peptide" evidence="1">
    <location>
        <begin position="1"/>
        <end position="22"/>
    </location>
</feature>
<feature type="chain" id="PRO_5046807647" evidence="1">
    <location>
        <begin position="23"/>
        <end position="104"/>
    </location>
</feature>
<dbReference type="EMBL" id="BAAFSV010000002">
    <property type="protein sequence ID" value="GAB1312662.1"/>
    <property type="molecule type" value="Genomic_DNA"/>
</dbReference>
<dbReference type="GeneID" id="98173617"/>
<evidence type="ECO:0000313" key="3">
    <source>
        <dbReference type="Proteomes" id="UP001628179"/>
    </source>
</evidence>